<dbReference type="InterPro" id="IPR018968">
    <property type="entry name" value="Phasin"/>
</dbReference>
<name>A0A3B0SLL4_9ZZZZ</name>
<dbReference type="InterPro" id="IPR010127">
    <property type="entry name" value="Phasin_subfam-1"/>
</dbReference>
<accession>A0A3B0SLL4</accession>
<evidence type="ECO:0000259" key="2">
    <source>
        <dbReference type="Pfam" id="PF09361"/>
    </source>
</evidence>
<protein>
    <recommendedName>
        <fullName evidence="2">Phasin domain-containing protein</fullName>
    </recommendedName>
</protein>
<feature type="region of interest" description="Disordered" evidence="1">
    <location>
        <begin position="1"/>
        <end position="20"/>
    </location>
</feature>
<dbReference type="AlphaFoldDB" id="A0A3B0SLL4"/>
<gene>
    <name evidence="3" type="ORF">MNBD_ALPHA01-1669</name>
</gene>
<organism evidence="3">
    <name type="scientific">hydrothermal vent metagenome</name>
    <dbReference type="NCBI Taxonomy" id="652676"/>
    <lineage>
        <taxon>unclassified sequences</taxon>
        <taxon>metagenomes</taxon>
        <taxon>ecological metagenomes</taxon>
    </lineage>
</organism>
<dbReference type="EMBL" id="UOEJ01000236">
    <property type="protein sequence ID" value="VAW06328.1"/>
    <property type="molecule type" value="Genomic_DNA"/>
</dbReference>
<evidence type="ECO:0000256" key="1">
    <source>
        <dbReference type="SAM" id="MobiDB-lite"/>
    </source>
</evidence>
<sequence>MTKAKNSRKTTAEKTFEATQGKIQEKIQETVKGATENFDNISEFSKANYEALVASGNIAVKVARSANADFAKTAKKAVEKNIADAKTLFSAKTPAEFFELQSGIFKARYDEFIAETTQINEVTTATANDVVAPIKARYEEVAKKYNFPVTG</sequence>
<feature type="domain" description="Phasin" evidence="2">
    <location>
        <begin position="40"/>
        <end position="138"/>
    </location>
</feature>
<proteinExistence type="predicted"/>
<reference evidence="3" key="1">
    <citation type="submission" date="2018-06" db="EMBL/GenBank/DDBJ databases">
        <authorList>
            <person name="Zhirakovskaya E."/>
        </authorList>
    </citation>
    <scope>NUCLEOTIDE SEQUENCE</scope>
</reference>
<dbReference type="NCBIfam" id="TIGR01841">
    <property type="entry name" value="phasin"/>
    <property type="match status" value="1"/>
</dbReference>
<evidence type="ECO:0000313" key="3">
    <source>
        <dbReference type="EMBL" id="VAW06328.1"/>
    </source>
</evidence>
<dbReference type="Pfam" id="PF09361">
    <property type="entry name" value="Phasin_2"/>
    <property type="match status" value="1"/>
</dbReference>